<keyword evidence="2" id="KW-1185">Reference proteome</keyword>
<sequence>MALGSWRVVRLGGVIDIAADKGKGQRERMPRPMLLDVDEADRMPYEVLLATHPGRSVGERVMLELRESVNDQLVVMAYSSRQALVECCGRGQSWIRVPAHELPNLKRSAGFKAVALDTPLPVETRHPATPEGQEEPTPFATLGDDEDRMLFVPSRPFHEGHKRAELELQPISDDEVALLAYSSLELLIWGCGEHQAWVSFPSSDIEEVRRQSGADVVVMDTALPEWLRHGQY</sequence>
<dbReference type="NCBIfam" id="NF042914">
    <property type="entry name" value="SAV915_dom"/>
    <property type="match status" value="2"/>
</dbReference>
<dbReference type="InterPro" id="IPR049975">
    <property type="entry name" value="SAV_915-like_dom"/>
</dbReference>
<organism evidence="1 2">
    <name type="scientific">Herbihabitans rhizosphaerae</name>
    <dbReference type="NCBI Taxonomy" id="1872711"/>
    <lineage>
        <taxon>Bacteria</taxon>
        <taxon>Bacillati</taxon>
        <taxon>Actinomycetota</taxon>
        <taxon>Actinomycetes</taxon>
        <taxon>Pseudonocardiales</taxon>
        <taxon>Pseudonocardiaceae</taxon>
        <taxon>Herbihabitans</taxon>
    </lineage>
</organism>
<proteinExistence type="predicted"/>
<name>A0A4Q7KBR0_9PSEU</name>
<evidence type="ECO:0000313" key="2">
    <source>
        <dbReference type="Proteomes" id="UP000294257"/>
    </source>
</evidence>
<evidence type="ECO:0008006" key="3">
    <source>
        <dbReference type="Google" id="ProtNLM"/>
    </source>
</evidence>
<accession>A0A4Q7KBR0</accession>
<dbReference type="AlphaFoldDB" id="A0A4Q7KBR0"/>
<dbReference type="EMBL" id="SGWQ01000017">
    <property type="protein sequence ID" value="RZS30397.1"/>
    <property type="molecule type" value="Genomic_DNA"/>
</dbReference>
<dbReference type="Proteomes" id="UP000294257">
    <property type="component" value="Unassembled WGS sequence"/>
</dbReference>
<reference evidence="1 2" key="1">
    <citation type="submission" date="2019-02" db="EMBL/GenBank/DDBJ databases">
        <title>Genomic Encyclopedia of Type Strains, Phase IV (KMG-IV): sequencing the most valuable type-strain genomes for metagenomic binning, comparative biology and taxonomic classification.</title>
        <authorList>
            <person name="Goeker M."/>
        </authorList>
    </citation>
    <scope>NUCLEOTIDE SEQUENCE [LARGE SCALE GENOMIC DNA]</scope>
    <source>
        <strain evidence="1 2">DSM 101727</strain>
    </source>
</reference>
<gene>
    <name evidence="1" type="ORF">EV193_11795</name>
</gene>
<evidence type="ECO:0000313" key="1">
    <source>
        <dbReference type="EMBL" id="RZS30397.1"/>
    </source>
</evidence>
<comment type="caution">
    <text evidence="1">The sequence shown here is derived from an EMBL/GenBank/DDBJ whole genome shotgun (WGS) entry which is preliminary data.</text>
</comment>
<protein>
    <recommendedName>
        <fullName evidence="3">Type III secretion system (T3SS) SseB-like protein</fullName>
    </recommendedName>
</protein>